<dbReference type="InterPro" id="IPR040758">
    <property type="entry name" value="PrmC_N"/>
</dbReference>
<feature type="binding site" evidence="5">
    <location>
        <position position="187"/>
    </location>
    <ligand>
        <name>S-adenosyl-L-methionine</name>
        <dbReference type="ChEBI" id="CHEBI:59789"/>
    </ligand>
</feature>
<feature type="binding site" evidence="5">
    <location>
        <begin position="187"/>
        <end position="190"/>
    </location>
    <ligand>
        <name>substrate</name>
    </ligand>
</feature>
<evidence type="ECO:0000259" key="7">
    <source>
        <dbReference type="Pfam" id="PF17827"/>
    </source>
</evidence>
<keyword evidence="3 5" id="KW-0949">S-adenosyl-L-methionine</keyword>
<feature type="binding site" evidence="5">
    <location>
        <position position="144"/>
    </location>
    <ligand>
        <name>S-adenosyl-L-methionine</name>
        <dbReference type="ChEBI" id="CHEBI:59789"/>
    </ligand>
</feature>
<dbReference type="Gene3D" id="3.40.50.150">
    <property type="entry name" value="Vaccinia Virus protein VP39"/>
    <property type="match status" value="1"/>
</dbReference>
<comment type="caution">
    <text evidence="5">Lacks conserved residue(s) required for the propagation of feature annotation.</text>
</comment>
<evidence type="ECO:0000256" key="1">
    <source>
        <dbReference type="ARBA" id="ARBA00022603"/>
    </source>
</evidence>
<dbReference type="OrthoDB" id="9800643at2"/>
<dbReference type="InterPro" id="IPR002052">
    <property type="entry name" value="DNA_methylase_N6_adenine_CS"/>
</dbReference>
<comment type="caution">
    <text evidence="8">The sequence shown here is derived from an EMBL/GenBank/DDBJ whole genome shotgun (WGS) entry which is preliminary data.</text>
</comment>
<dbReference type="PANTHER" id="PTHR18895:SF74">
    <property type="entry name" value="MTRF1L RELEASE FACTOR GLUTAMINE METHYLTRANSFERASE"/>
    <property type="match status" value="1"/>
</dbReference>
<dbReference type="InterPro" id="IPR007848">
    <property type="entry name" value="Small_mtfrase_dom"/>
</dbReference>
<dbReference type="InterPro" id="IPR004556">
    <property type="entry name" value="HemK-like"/>
</dbReference>
<gene>
    <name evidence="5 8" type="primary">prmC</name>
    <name evidence="8" type="ORF">ESZ54_08705</name>
</gene>
<dbReference type="Pfam" id="PF05175">
    <property type="entry name" value="MTS"/>
    <property type="match status" value="1"/>
</dbReference>
<dbReference type="InterPro" id="IPR050320">
    <property type="entry name" value="N5-glutamine_MTase"/>
</dbReference>
<organism evidence="8 9">
    <name type="scientific">Vagococcus silagei</name>
    <dbReference type="NCBI Taxonomy" id="2508885"/>
    <lineage>
        <taxon>Bacteria</taxon>
        <taxon>Bacillati</taxon>
        <taxon>Bacillota</taxon>
        <taxon>Bacilli</taxon>
        <taxon>Lactobacillales</taxon>
        <taxon>Enterococcaceae</taxon>
        <taxon>Vagococcus</taxon>
    </lineage>
</organism>
<comment type="similarity">
    <text evidence="5">Belongs to the protein N5-glutamine methyltransferase family. PrmC subfamily.</text>
</comment>
<dbReference type="Pfam" id="PF17827">
    <property type="entry name" value="PrmC_N"/>
    <property type="match status" value="1"/>
</dbReference>
<dbReference type="InterPro" id="IPR019874">
    <property type="entry name" value="RF_methyltr_PrmC"/>
</dbReference>
<dbReference type="EMBL" id="SDGV01000018">
    <property type="protein sequence ID" value="THB60666.1"/>
    <property type="molecule type" value="Genomic_DNA"/>
</dbReference>
<dbReference type="CDD" id="cd02440">
    <property type="entry name" value="AdoMet_MTases"/>
    <property type="match status" value="1"/>
</dbReference>
<dbReference type="GO" id="GO:0032259">
    <property type="term" value="P:methylation"/>
    <property type="evidence" value="ECO:0007669"/>
    <property type="project" value="UniProtKB-KW"/>
</dbReference>
<comment type="function">
    <text evidence="5">Methylates the class 1 translation termination release factors RF1/PrfA and RF2/PrfB on the glutamine residue of the universally conserved GGQ motif.</text>
</comment>
<dbReference type="Gene3D" id="1.10.8.10">
    <property type="entry name" value="DNA helicase RuvA subunit, C-terminal domain"/>
    <property type="match status" value="1"/>
</dbReference>
<dbReference type="PROSITE" id="PS00092">
    <property type="entry name" value="N6_MTASE"/>
    <property type="match status" value="1"/>
</dbReference>
<evidence type="ECO:0000256" key="2">
    <source>
        <dbReference type="ARBA" id="ARBA00022679"/>
    </source>
</evidence>
<accession>A0A4S3B5F0</accession>
<evidence type="ECO:0000256" key="4">
    <source>
        <dbReference type="ARBA" id="ARBA00048391"/>
    </source>
</evidence>
<evidence type="ECO:0000259" key="6">
    <source>
        <dbReference type="Pfam" id="PF05175"/>
    </source>
</evidence>
<feature type="domain" description="Methyltransferase small" evidence="6">
    <location>
        <begin position="102"/>
        <end position="197"/>
    </location>
</feature>
<sequence>MVKTKTYFEVLHWASSFLEESGKEKYIAEYLLLERLNWSKTDLLVHFKEVMPQEILQQFESDLNEVIANKPPQYIIGSTEFLGERFSVTPATLIPRPETEELVMACLEDCGTEVSKVIDIGTGSGIIAISLKLARPNWQVNAVDISEEALVVAASNARNLDATVDFKNSDVLQAFDPAPQFDVIVSNPPYIAESERDVMDESVKQYEPLSALFAEDNGLAIYKRIALEAKDRLKPNGKIFLEIGYQQGASVSAIFNEVFPDKNVSVIKDLNQNNRIVKVI</sequence>
<dbReference type="SUPFAM" id="SSF53335">
    <property type="entry name" value="S-adenosyl-L-methionine-dependent methyltransferases"/>
    <property type="match status" value="1"/>
</dbReference>
<dbReference type="RefSeq" id="WP_136137291.1">
    <property type="nucleotide sequence ID" value="NZ_SDGV01000018.1"/>
</dbReference>
<dbReference type="InterPro" id="IPR029063">
    <property type="entry name" value="SAM-dependent_MTases_sf"/>
</dbReference>
<dbReference type="PANTHER" id="PTHR18895">
    <property type="entry name" value="HEMK METHYLTRANSFERASE"/>
    <property type="match status" value="1"/>
</dbReference>
<evidence type="ECO:0000313" key="9">
    <source>
        <dbReference type="Proteomes" id="UP000310506"/>
    </source>
</evidence>
<feature type="domain" description="Release factor glutamine methyltransferase N-terminal" evidence="7">
    <location>
        <begin position="9"/>
        <end position="77"/>
    </location>
</feature>
<dbReference type="EC" id="2.1.1.297" evidence="5"/>
<dbReference type="NCBIfam" id="TIGR00536">
    <property type="entry name" value="hemK_fam"/>
    <property type="match status" value="1"/>
</dbReference>
<evidence type="ECO:0000256" key="5">
    <source>
        <dbReference type="HAMAP-Rule" id="MF_02126"/>
    </source>
</evidence>
<dbReference type="Proteomes" id="UP000310506">
    <property type="component" value="Unassembled WGS sequence"/>
</dbReference>
<dbReference type="GO" id="GO:0102559">
    <property type="term" value="F:peptide chain release factor N(5)-glutamine methyltransferase activity"/>
    <property type="evidence" value="ECO:0007669"/>
    <property type="project" value="UniProtKB-EC"/>
</dbReference>
<feature type="binding site" evidence="5">
    <location>
        <begin position="121"/>
        <end position="125"/>
    </location>
    <ligand>
        <name>S-adenosyl-L-methionine</name>
        <dbReference type="ChEBI" id="CHEBI:59789"/>
    </ligand>
</feature>
<dbReference type="GO" id="GO:0003676">
    <property type="term" value="F:nucleic acid binding"/>
    <property type="evidence" value="ECO:0007669"/>
    <property type="project" value="InterPro"/>
</dbReference>
<dbReference type="HAMAP" id="MF_02126">
    <property type="entry name" value="RF_methyltr_PrmC"/>
    <property type="match status" value="1"/>
</dbReference>
<evidence type="ECO:0000256" key="3">
    <source>
        <dbReference type="ARBA" id="ARBA00022691"/>
    </source>
</evidence>
<evidence type="ECO:0000313" key="8">
    <source>
        <dbReference type="EMBL" id="THB60666.1"/>
    </source>
</evidence>
<keyword evidence="1 5" id="KW-0489">Methyltransferase</keyword>
<keyword evidence="9" id="KW-1185">Reference proteome</keyword>
<keyword evidence="2 5" id="KW-0808">Transferase</keyword>
<dbReference type="NCBIfam" id="TIGR03534">
    <property type="entry name" value="RF_mod_PrmC"/>
    <property type="match status" value="1"/>
</dbReference>
<name>A0A4S3B5F0_9ENTE</name>
<comment type="catalytic activity">
    <reaction evidence="4 5">
        <text>L-glutaminyl-[peptide chain release factor] + S-adenosyl-L-methionine = N(5)-methyl-L-glutaminyl-[peptide chain release factor] + S-adenosyl-L-homocysteine + H(+)</text>
        <dbReference type="Rhea" id="RHEA:42896"/>
        <dbReference type="Rhea" id="RHEA-COMP:10271"/>
        <dbReference type="Rhea" id="RHEA-COMP:10272"/>
        <dbReference type="ChEBI" id="CHEBI:15378"/>
        <dbReference type="ChEBI" id="CHEBI:30011"/>
        <dbReference type="ChEBI" id="CHEBI:57856"/>
        <dbReference type="ChEBI" id="CHEBI:59789"/>
        <dbReference type="ChEBI" id="CHEBI:61891"/>
        <dbReference type="EC" id="2.1.1.297"/>
    </reaction>
</comment>
<reference evidence="8 9" key="1">
    <citation type="submission" date="2019-01" db="EMBL/GenBank/DDBJ databases">
        <title>Vagococcus silagei sp. nov. isolated from brewer's grain.</title>
        <authorList>
            <person name="Guu J.-R."/>
        </authorList>
    </citation>
    <scope>NUCLEOTIDE SEQUENCE [LARGE SCALE GENOMIC DNA]</scope>
    <source>
        <strain evidence="8 9">2B-2</strain>
    </source>
</reference>
<dbReference type="AlphaFoldDB" id="A0A4S3B5F0"/>
<proteinExistence type="inferred from homology"/>
<protein>
    <recommendedName>
        <fullName evidence="5">Release factor glutamine methyltransferase</fullName>
        <shortName evidence="5">RF MTase</shortName>
        <ecNumber evidence="5">2.1.1.297</ecNumber>
    </recommendedName>
    <alternativeName>
        <fullName evidence="5">N5-glutamine methyltransferase PrmC</fullName>
    </alternativeName>
    <alternativeName>
        <fullName evidence="5">Protein-(glutamine-N5) MTase PrmC</fullName>
    </alternativeName>
    <alternativeName>
        <fullName evidence="5">Protein-glutamine N-methyltransferase PrmC</fullName>
    </alternativeName>
</protein>